<name>A0A8S5NN10_9CAUD</name>
<accession>A0A8S5NN10</accession>
<dbReference type="EMBL" id="BK015199">
    <property type="protein sequence ID" value="DAD95743.1"/>
    <property type="molecule type" value="Genomic_DNA"/>
</dbReference>
<evidence type="ECO:0000313" key="1">
    <source>
        <dbReference type="EMBL" id="DAD95743.1"/>
    </source>
</evidence>
<sequence length="147" mass="16704">MINYFEAAEKTLRARGLLETALGNLERKKERILRYGAPSEYPSADMSKPYTGAKSVNDALADCLELAEVMREIQITRDKVEEIDGVLAQMDEDDARILRLWYIERKSKDEITEAVCYSSTSSLYDLRNKALVRFALFYFGAGAMPSM</sequence>
<protein>
    <submittedName>
        <fullName evidence="1">Uncharacterized protein</fullName>
    </submittedName>
</protein>
<proteinExistence type="predicted"/>
<reference evidence="1" key="1">
    <citation type="journal article" date="2021" name="Proc. Natl. Acad. Sci. U.S.A.">
        <title>A Catalog of Tens of Thousands of Viruses from Human Metagenomes Reveals Hidden Associations with Chronic Diseases.</title>
        <authorList>
            <person name="Tisza M.J."/>
            <person name="Buck C.B."/>
        </authorList>
    </citation>
    <scope>NUCLEOTIDE SEQUENCE</scope>
    <source>
        <strain evidence="1">CtkOm7</strain>
    </source>
</reference>
<organism evidence="1">
    <name type="scientific">Myoviridae sp. ctkOm7</name>
    <dbReference type="NCBI Taxonomy" id="2826690"/>
    <lineage>
        <taxon>Viruses</taxon>
        <taxon>Duplodnaviria</taxon>
        <taxon>Heunggongvirae</taxon>
        <taxon>Uroviricota</taxon>
        <taxon>Caudoviricetes</taxon>
    </lineage>
</organism>